<dbReference type="AlphaFoldDB" id="A0A926Y2R2"/>
<organism evidence="1 2">
    <name type="scientific">Spirosoma profusum</name>
    <dbReference type="NCBI Taxonomy" id="2771354"/>
    <lineage>
        <taxon>Bacteria</taxon>
        <taxon>Pseudomonadati</taxon>
        <taxon>Bacteroidota</taxon>
        <taxon>Cytophagia</taxon>
        <taxon>Cytophagales</taxon>
        <taxon>Cytophagaceae</taxon>
        <taxon>Spirosoma</taxon>
    </lineage>
</organism>
<dbReference type="InterPro" id="IPR025412">
    <property type="entry name" value="DUF4304"/>
</dbReference>
<sequence>MAQKGIKELVKSEIEPVIKSLGFKKQSNSYVKTEEGFLKIIGLQFSQTNTSEEASFTIECGIFFPELYLKCFDELPKYPKTVDCFFQYRQRIGRLKGSHDEWYKVKVGEDNQPVLDRVRHDLTWYVRRHFERYTSTFSFFSH</sequence>
<proteinExistence type="predicted"/>
<evidence type="ECO:0000313" key="1">
    <source>
        <dbReference type="EMBL" id="MBD2703322.1"/>
    </source>
</evidence>
<comment type="caution">
    <text evidence="1">The sequence shown here is derived from an EMBL/GenBank/DDBJ whole genome shotgun (WGS) entry which is preliminary data.</text>
</comment>
<protein>
    <submittedName>
        <fullName evidence="1">DUF4304 domain-containing protein</fullName>
    </submittedName>
</protein>
<dbReference type="RefSeq" id="WP_190889173.1">
    <property type="nucleotide sequence ID" value="NZ_JACWZY010000021.1"/>
</dbReference>
<dbReference type="Pfam" id="PF14137">
    <property type="entry name" value="DUF4304"/>
    <property type="match status" value="1"/>
</dbReference>
<accession>A0A926Y2R2</accession>
<keyword evidence="2" id="KW-1185">Reference proteome</keyword>
<dbReference type="EMBL" id="JACWZY010000021">
    <property type="protein sequence ID" value="MBD2703322.1"/>
    <property type="molecule type" value="Genomic_DNA"/>
</dbReference>
<dbReference type="Proteomes" id="UP000598820">
    <property type="component" value="Unassembled WGS sequence"/>
</dbReference>
<gene>
    <name evidence="1" type="ORF">IC229_21940</name>
</gene>
<evidence type="ECO:0000313" key="2">
    <source>
        <dbReference type="Proteomes" id="UP000598820"/>
    </source>
</evidence>
<name>A0A926Y2R2_9BACT</name>
<reference evidence="1" key="1">
    <citation type="submission" date="2020-09" db="EMBL/GenBank/DDBJ databases">
        <authorList>
            <person name="Kim M.K."/>
        </authorList>
    </citation>
    <scope>NUCLEOTIDE SEQUENCE</scope>
    <source>
        <strain evidence="1">BT702</strain>
    </source>
</reference>